<name>A0A926Z5H2_9CYAN</name>
<keyword evidence="3" id="KW-0547">Nucleotide-binding</keyword>
<dbReference type="InterPro" id="IPR003593">
    <property type="entry name" value="AAA+_ATPase"/>
</dbReference>
<dbReference type="Gene3D" id="2.70.50.60">
    <property type="entry name" value="abc- transporter (atp binding component) like domain"/>
    <property type="match status" value="1"/>
</dbReference>
<dbReference type="Gene3D" id="3.40.50.300">
    <property type="entry name" value="P-loop containing nucleotide triphosphate hydrolases"/>
    <property type="match status" value="1"/>
</dbReference>
<dbReference type="Pfam" id="PF00005">
    <property type="entry name" value="ABC_tran"/>
    <property type="match status" value="1"/>
</dbReference>
<dbReference type="InterPro" id="IPR015860">
    <property type="entry name" value="ABC_transpr_TagH-like"/>
</dbReference>
<dbReference type="EMBL" id="JACJPY010000022">
    <property type="protein sequence ID" value="MBD2150261.1"/>
    <property type="molecule type" value="Genomic_DNA"/>
</dbReference>
<protein>
    <submittedName>
        <fullName evidence="6">ABC transporter ATP-binding protein</fullName>
    </submittedName>
</protein>
<evidence type="ECO:0000313" key="6">
    <source>
        <dbReference type="EMBL" id="MBD2150261.1"/>
    </source>
</evidence>
<reference evidence="6" key="2">
    <citation type="submission" date="2020-08" db="EMBL/GenBank/DDBJ databases">
        <authorList>
            <person name="Chen M."/>
            <person name="Teng W."/>
            <person name="Zhao L."/>
            <person name="Hu C."/>
            <person name="Zhou Y."/>
            <person name="Han B."/>
            <person name="Song L."/>
            <person name="Shu W."/>
        </authorList>
    </citation>
    <scope>NUCLEOTIDE SEQUENCE</scope>
    <source>
        <strain evidence="6">FACHB-1277</strain>
    </source>
</reference>
<evidence type="ECO:0000313" key="7">
    <source>
        <dbReference type="Proteomes" id="UP000631421"/>
    </source>
</evidence>
<dbReference type="GO" id="GO:0140359">
    <property type="term" value="F:ABC-type transporter activity"/>
    <property type="evidence" value="ECO:0007669"/>
    <property type="project" value="InterPro"/>
</dbReference>
<proteinExistence type="inferred from homology"/>
<comment type="similarity">
    <text evidence="1">Belongs to the ABC transporter superfamily.</text>
</comment>
<evidence type="ECO:0000259" key="5">
    <source>
        <dbReference type="PROSITE" id="PS50893"/>
    </source>
</evidence>
<dbReference type="InterPro" id="IPR027417">
    <property type="entry name" value="P-loop_NTPase"/>
</dbReference>
<evidence type="ECO:0000256" key="1">
    <source>
        <dbReference type="ARBA" id="ARBA00005417"/>
    </source>
</evidence>
<comment type="caution">
    <text evidence="6">The sequence shown here is derived from an EMBL/GenBank/DDBJ whole genome shotgun (WGS) entry which is preliminary data.</text>
</comment>
<feature type="domain" description="ABC transporter" evidence="5">
    <location>
        <begin position="2"/>
        <end position="260"/>
    </location>
</feature>
<dbReference type="CDD" id="cd03220">
    <property type="entry name" value="ABC_KpsT_Wzt"/>
    <property type="match status" value="1"/>
</dbReference>
<dbReference type="Proteomes" id="UP000631421">
    <property type="component" value="Unassembled WGS sequence"/>
</dbReference>
<evidence type="ECO:0000256" key="4">
    <source>
        <dbReference type="ARBA" id="ARBA00022840"/>
    </source>
</evidence>
<sequence length="423" mass="47087">MIRVENLSKKYMIGHQKQERYTALRDVLSDKVKGLGNFFNRHAQKQDEAFEEFWALKDVSFEIKQGDRVGIIGRNGAGKSTLLKILSRITEPTSGKISIKGRVSSLLEVGTGFHPELTGRENVFLNGAVLGMEQIEIKRKFDEIVTFAEVEKFLDTPVKRYSSGMYVRLAFAVAAHLEPEILIVDEVLAVGDAQFQKKCLGKMKDVSGEGRTVIFVSHSMPTITSLCSKAVLLEKGKIVSQGNVSDIVMNYYASDGNFSPASVTYAERDRPVGDEYVRMLSGCIVNSSGEITPEISINENAKIVLKYQILQDSNYKFLPNFHFYTADGTCAFITSVEKIEILPMGIYEAECVLPMNFLNEGAYFVGLAISSFESGVRIHFYEQNILSFNIKDALDGVGRSHGYVGRVPGVVRPQLNWNLVKVS</sequence>
<dbReference type="InterPro" id="IPR029439">
    <property type="entry name" value="Wzt_C"/>
</dbReference>
<dbReference type="SUPFAM" id="SSF52540">
    <property type="entry name" value="P-loop containing nucleoside triphosphate hydrolases"/>
    <property type="match status" value="1"/>
</dbReference>
<dbReference type="PANTHER" id="PTHR46743">
    <property type="entry name" value="TEICHOIC ACIDS EXPORT ATP-BINDING PROTEIN TAGH"/>
    <property type="match status" value="1"/>
</dbReference>
<dbReference type="InterPro" id="IPR003439">
    <property type="entry name" value="ABC_transporter-like_ATP-bd"/>
</dbReference>
<dbReference type="PANTHER" id="PTHR46743:SF2">
    <property type="entry name" value="TEICHOIC ACIDS EXPORT ATP-BINDING PROTEIN TAGH"/>
    <property type="match status" value="1"/>
</dbReference>
<dbReference type="PROSITE" id="PS50893">
    <property type="entry name" value="ABC_TRANSPORTER_2"/>
    <property type="match status" value="1"/>
</dbReference>
<dbReference type="InterPro" id="IPR050683">
    <property type="entry name" value="Bact_Polysacc_Export_ATP-bd"/>
</dbReference>
<gene>
    <name evidence="6" type="ORF">H6F44_09040</name>
</gene>
<organism evidence="6 7">
    <name type="scientific">Pseudanabaena cinerea FACHB-1277</name>
    <dbReference type="NCBI Taxonomy" id="2949581"/>
    <lineage>
        <taxon>Bacteria</taxon>
        <taxon>Bacillati</taxon>
        <taxon>Cyanobacteriota</taxon>
        <taxon>Cyanophyceae</taxon>
        <taxon>Pseudanabaenales</taxon>
        <taxon>Pseudanabaenaceae</taxon>
        <taxon>Pseudanabaena</taxon>
        <taxon>Pseudanabaena cinerea</taxon>
    </lineage>
</organism>
<dbReference type="SMART" id="SM00382">
    <property type="entry name" value="AAA"/>
    <property type="match status" value="1"/>
</dbReference>
<dbReference type="GO" id="GO:0016020">
    <property type="term" value="C:membrane"/>
    <property type="evidence" value="ECO:0007669"/>
    <property type="project" value="InterPro"/>
</dbReference>
<evidence type="ECO:0000256" key="3">
    <source>
        <dbReference type="ARBA" id="ARBA00022741"/>
    </source>
</evidence>
<reference evidence="6" key="1">
    <citation type="journal article" date="2015" name="ISME J.">
        <title>Draft Genome Sequence of Streptomyces incarnatus NRRL8089, which Produces the Nucleoside Antibiotic Sinefungin.</title>
        <authorList>
            <person name="Oshima K."/>
            <person name="Hattori M."/>
            <person name="Shimizu H."/>
            <person name="Fukuda K."/>
            <person name="Nemoto M."/>
            <person name="Inagaki K."/>
            <person name="Tamura T."/>
        </authorList>
    </citation>
    <scope>NUCLEOTIDE SEQUENCE</scope>
    <source>
        <strain evidence="6">FACHB-1277</strain>
    </source>
</reference>
<dbReference type="GO" id="GO:0005524">
    <property type="term" value="F:ATP binding"/>
    <property type="evidence" value="ECO:0007669"/>
    <property type="project" value="UniProtKB-KW"/>
</dbReference>
<evidence type="ECO:0000256" key="2">
    <source>
        <dbReference type="ARBA" id="ARBA00022448"/>
    </source>
</evidence>
<dbReference type="GO" id="GO:0016887">
    <property type="term" value="F:ATP hydrolysis activity"/>
    <property type="evidence" value="ECO:0007669"/>
    <property type="project" value="InterPro"/>
</dbReference>
<dbReference type="CDD" id="cd10147">
    <property type="entry name" value="Wzt_C-like"/>
    <property type="match status" value="1"/>
</dbReference>
<keyword evidence="4 6" id="KW-0067">ATP-binding</keyword>
<keyword evidence="7" id="KW-1185">Reference proteome</keyword>
<keyword evidence="2" id="KW-0813">Transport</keyword>
<dbReference type="AlphaFoldDB" id="A0A926Z5H2"/>
<accession>A0A926Z5H2</accession>